<proteinExistence type="predicted"/>
<dbReference type="RefSeq" id="WP_095106212.1">
    <property type="nucleotide sequence ID" value="NZ_BKAR01000004.1"/>
</dbReference>
<sequence length="190" mass="22129">MAINQEIEYKQLLSEEEYTALKKAFFNSQQPFTQTNFYIDTPNFELAEQLMALRIRQIGKEYEMTLKVPAEIGLTEYNNETHIVPEHGQHIHSKQLPEDIFSVLKDSGIDTEKLHVLGALTTHRMETKIEEGLLVLDHSEYLGIEDYELEFEVENPETGLAKFQSILKEFNIKSYVPKNKVQRFFEAKSK</sequence>
<dbReference type="InterPro" id="IPR023577">
    <property type="entry name" value="CYTH_domain"/>
</dbReference>
<dbReference type="Proteomes" id="UP000321736">
    <property type="component" value="Unassembled WGS sequence"/>
</dbReference>
<dbReference type="PIRSF" id="PIRSF012526">
    <property type="entry name" value="CYTH_UCP012526"/>
    <property type="match status" value="1"/>
</dbReference>
<name>A0A239UAB4_9STAP</name>
<dbReference type="Gene3D" id="2.40.320.10">
    <property type="entry name" value="Hypothetical Protein Pfu-838710-001"/>
    <property type="match status" value="1"/>
</dbReference>
<evidence type="ECO:0000313" key="2">
    <source>
        <dbReference type="Proteomes" id="UP000321736"/>
    </source>
</evidence>
<dbReference type="CDD" id="cd07762">
    <property type="entry name" value="CYTH-like_Pase_1"/>
    <property type="match status" value="1"/>
</dbReference>
<organism evidence="1 2">
    <name type="scientific">Staphylococcus piscifermentans</name>
    <dbReference type="NCBI Taxonomy" id="70258"/>
    <lineage>
        <taxon>Bacteria</taxon>
        <taxon>Bacillati</taxon>
        <taxon>Bacillota</taxon>
        <taxon>Bacilli</taxon>
        <taxon>Bacillales</taxon>
        <taxon>Staphylococcaceae</taxon>
        <taxon>Staphylococcus</taxon>
    </lineage>
</organism>
<dbReference type="SMART" id="SM01118">
    <property type="entry name" value="CYTH"/>
    <property type="match status" value="1"/>
</dbReference>
<keyword evidence="2" id="KW-1185">Reference proteome</keyword>
<dbReference type="InterPro" id="IPR009195">
    <property type="entry name" value="Uncharacterised_YjbK"/>
</dbReference>
<dbReference type="Pfam" id="PF01928">
    <property type="entry name" value="CYTH"/>
    <property type="match status" value="1"/>
</dbReference>
<reference evidence="1 2" key="1">
    <citation type="submission" date="2019-07" db="EMBL/GenBank/DDBJ databases">
        <title>Whole genome shotgun sequence of Staphylococcus piscifermentans NBRC 109625.</title>
        <authorList>
            <person name="Hosoyama A."/>
            <person name="Uohara A."/>
            <person name="Ohji S."/>
            <person name="Ichikawa N."/>
        </authorList>
    </citation>
    <scope>NUCLEOTIDE SEQUENCE [LARGE SCALE GENOMIC DNA]</scope>
    <source>
        <strain evidence="1 2">NBRC 109625</strain>
    </source>
</reference>
<protein>
    <submittedName>
        <fullName evidence="1">Adenylate cyclase</fullName>
    </submittedName>
</protein>
<accession>A0A239UAB4</accession>
<dbReference type="SUPFAM" id="SSF55154">
    <property type="entry name" value="CYTH-like phosphatases"/>
    <property type="match status" value="1"/>
</dbReference>
<comment type="caution">
    <text evidence="1">The sequence shown here is derived from an EMBL/GenBank/DDBJ whole genome shotgun (WGS) entry which is preliminary data.</text>
</comment>
<evidence type="ECO:0000313" key="1">
    <source>
        <dbReference type="EMBL" id="GEP83887.1"/>
    </source>
</evidence>
<gene>
    <name evidence="1" type="ORF">SPI02_04720</name>
</gene>
<dbReference type="EMBL" id="BKAR01000004">
    <property type="protein sequence ID" value="GEP83887.1"/>
    <property type="molecule type" value="Genomic_DNA"/>
</dbReference>
<dbReference type="InterPro" id="IPR033469">
    <property type="entry name" value="CYTH-like_dom_sf"/>
</dbReference>
<dbReference type="PROSITE" id="PS51707">
    <property type="entry name" value="CYTH"/>
    <property type="match status" value="1"/>
</dbReference>
<dbReference type="AlphaFoldDB" id="A0A239UAB4"/>
<dbReference type="OrthoDB" id="384378at2"/>